<dbReference type="Proteomes" id="UP000188532">
    <property type="component" value="Unassembled WGS sequence"/>
</dbReference>
<sequence>MHWARSDADTGAGDAVPRDGMLRVNPDSADNSQISATDID</sequence>
<protein>
    <submittedName>
        <fullName evidence="3">Uncharacterized protein</fullName>
    </submittedName>
</protein>
<evidence type="ECO:0000313" key="3">
    <source>
        <dbReference type="EMBL" id="OOK76008.1"/>
    </source>
</evidence>
<proteinExistence type="predicted"/>
<evidence type="ECO:0000313" key="5">
    <source>
        <dbReference type="Proteomes" id="UP000189229"/>
    </source>
</evidence>
<reference evidence="4 5" key="1">
    <citation type="submission" date="2017-02" db="EMBL/GenBank/DDBJ databases">
        <title>Complete genome sequences of Mycobacterium kansasii strains isolated from rhesus macaques.</title>
        <authorList>
            <person name="Panda A."/>
            <person name="Nagaraj S."/>
            <person name="Zhao X."/>
            <person name="Tettelin H."/>
            <person name="Detolla L.J."/>
        </authorList>
    </citation>
    <scope>NUCLEOTIDE SEQUENCE [LARGE SCALE GENOMIC DNA]</scope>
    <source>
        <strain evidence="2 4">11-3469</strain>
        <strain evidence="3 5">11-3813</strain>
    </source>
</reference>
<gene>
    <name evidence="2" type="ORF">BZL29_5340</name>
    <name evidence="3" type="ORF">BZL30_3760</name>
</gene>
<name>A0A1V3XA59_MYCKA</name>
<evidence type="ECO:0000313" key="2">
    <source>
        <dbReference type="EMBL" id="OOK73186.1"/>
    </source>
</evidence>
<accession>A0A1V3XA59</accession>
<comment type="caution">
    <text evidence="3">The sequence shown here is derived from an EMBL/GenBank/DDBJ whole genome shotgun (WGS) entry which is preliminary data.</text>
</comment>
<feature type="region of interest" description="Disordered" evidence="1">
    <location>
        <begin position="1"/>
        <end position="40"/>
    </location>
</feature>
<feature type="compositionally biased region" description="Polar residues" evidence="1">
    <location>
        <begin position="28"/>
        <end position="40"/>
    </location>
</feature>
<dbReference type="EMBL" id="MVBN01000005">
    <property type="protein sequence ID" value="OOK73186.1"/>
    <property type="molecule type" value="Genomic_DNA"/>
</dbReference>
<organism evidence="3 5">
    <name type="scientific">Mycobacterium kansasii</name>
    <dbReference type="NCBI Taxonomy" id="1768"/>
    <lineage>
        <taxon>Bacteria</taxon>
        <taxon>Bacillati</taxon>
        <taxon>Actinomycetota</taxon>
        <taxon>Actinomycetes</taxon>
        <taxon>Mycobacteriales</taxon>
        <taxon>Mycobacteriaceae</taxon>
        <taxon>Mycobacterium</taxon>
    </lineage>
</organism>
<dbReference type="AlphaFoldDB" id="A0A1V3XA59"/>
<evidence type="ECO:0000256" key="1">
    <source>
        <dbReference type="SAM" id="MobiDB-lite"/>
    </source>
</evidence>
<dbReference type="EMBL" id="MVBM01000003">
    <property type="protein sequence ID" value="OOK76008.1"/>
    <property type="molecule type" value="Genomic_DNA"/>
</dbReference>
<dbReference type="Proteomes" id="UP000189229">
    <property type="component" value="Unassembled WGS sequence"/>
</dbReference>
<evidence type="ECO:0000313" key="4">
    <source>
        <dbReference type="Proteomes" id="UP000188532"/>
    </source>
</evidence>